<name>A0ABU7E0Y9_9TELE</name>
<evidence type="ECO:0000313" key="2">
    <source>
        <dbReference type="Proteomes" id="UP001352852"/>
    </source>
</evidence>
<dbReference type="Proteomes" id="UP001352852">
    <property type="component" value="Unassembled WGS sequence"/>
</dbReference>
<accession>A0ABU7E0Y9</accession>
<sequence length="87" mass="10079">MATAYIINHCSAHKCIFLTNKGNESTLQWNKTYSQEAFYNKDKNRSNINRGSGGLVVREQDLCFLERPQVSWFESHSLPLWVSEQDP</sequence>
<dbReference type="EMBL" id="JAHUTJ010042288">
    <property type="protein sequence ID" value="MED6280941.1"/>
    <property type="molecule type" value="Genomic_DNA"/>
</dbReference>
<protein>
    <submittedName>
        <fullName evidence="1">Uncharacterized protein</fullName>
    </submittedName>
</protein>
<comment type="caution">
    <text evidence="1">The sequence shown here is derived from an EMBL/GenBank/DDBJ whole genome shotgun (WGS) entry which is preliminary data.</text>
</comment>
<gene>
    <name evidence="1" type="ORF">CHARACLAT_016235</name>
</gene>
<reference evidence="1 2" key="1">
    <citation type="submission" date="2021-06" db="EMBL/GenBank/DDBJ databases">
        <authorList>
            <person name="Palmer J.M."/>
        </authorList>
    </citation>
    <scope>NUCLEOTIDE SEQUENCE [LARGE SCALE GENOMIC DNA]</scope>
    <source>
        <strain evidence="1 2">CL_MEX2019</strain>
        <tissue evidence="1">Muscle</tissue>
    </source>
</reference>
<keyword evidence="2" id="KW-1185">Reference proteome</keyword>
<organism evidence="1 2">
    <name type="scientific">Characodon lateralis</name>
    <dbReference type="NCBI Taxonomy" id="208331"/>
    <lineage>
        <taxon>Eukaryota</taxon>
        <taxon>Metazoa</taxon>
        <taxon>Chordata</taxon>
        <taxon>Craniata</taxon>
        <taxon>Vertebrata</taxon>
        <taxon>Euteleostomi</taxon>
        <taxon>Actinopterygii</taxon>
        <taxon>Neopterygii</taxon>
        <taxon>Teleostei</taxon>
        <taxon>Neoteleostei</taxon>
        <taxon>Acanthomorphata</taxon>
        <taxon>Ovalentaria</taxon>
        <taxon>Atherinomorphae</taxon>
        <taxon>Cyprinodontiformes</taxon>
        <taxon>Goodeidae</taxon>
        <taxon>Characodon</taxon>
    </lineage>
</organism>
<evidence type="ECO:0000313" key="1">
    <source>
        <dbReference type="EMBL" id="MED6280941.1"/>
    </source>
</evidence>
<proteinExistence type="predicted"/>